<evidence type="ECO:0000256" key="2">
    <source>
        <dbReference type="PROSITE-ProRule" id="PRU00339"/>
    </source>
</evidence>
<dbReference type="PROSITE" id="PS51257">
    <property type="entry name" value="PROKAR_LIPOPROTEIN"/>
    <property type="match status" value="1"/>
</dbReference>
<feature type="domain" description="ASPIC/UnbV" evidence="3">
    <location>
        <begin position="947"/>
        <end position="1012"/>
    </location>
</feature>
<dbReference type="STRING" id="595434.RISK_006084"/>
<feature type="repeat" description="TPR" evidence="2">
    <location>
        <begin position="287"/>
        <end position="320"/>
    </location>
</feature>
<comment type="caution">
    <text evidence="4">The sequence shown here is derived from an EMBL/GenBank/DDBJ whole genome shotgun (WGS) entry which is preliminary data.</text>
</comment>
<evidence type="ECO:0000256" key="1">
    <source>
        <dbReference type="ARBA" id="ARBA00022729"/>
    </source>
</evidence>
<dbReference type="Gene3D" id="1.25.40.10">
    <property type="entry name" value="Tetratricopeptide repeat domain"/>
    <property type="match status" value="2"/>
</dbReference>
<dbReference type="OrthoDB" id="5287961at2"/>
<name>A0A0J1B520_RHOIS</name>
<dbReference type="Gene3D" id="2.130.10.130">
    <property type="entry name" value="Integrin alpha, N-terminal"/>
    <property type="match status" value="2"/>
</dbReference>
<sequence>MFGDSTKRLNVGTMLLTLSWLGWIVGCSAEPSDFEKLRKQQQHNETNQATSKQDVDEQIVLAKQELKLGSVERAEAMLEPILMSHPDRTDVMRLMAEVQHRSGSPVAAADLLASIPYSNPERSSAAKLKAVDWYLQANAYEPAIDLLNNATETTTDQDRVRHRLAEVLNQTGQRVVACRVLQPLIRKGKASERDLFSVITRGEAFIDESLSAPDFSKLSLASLSLARRQHDEAKLSESNELLSDLRQKYPESTAIAAFQGRVLADLQDFESLQAWRHSLPSNIQEEPEYWHALGKLASHRNDHEVAIRCLGEAIQRDPTDRNSLVLVARALRQVGLNEEAGQAMRQFELLERTAELAKIFGLASGTPAEYREMADLLSELGRPWESLAWERIAVAMTGSQPLDQTALSQKRKQLVELEASNPALQLAPSVPWSRENLSQWPLPAALDSATLDRDHSSQPQGSSQLNSVPAPIRFRNVAPLLNLRFQYDNGDDQTDEKFYLHQQTGGGLGVLDFDRDGWVDLYCSQAGVDALDSQSPTPNQLFRNLSANSVQDVTLDSQTDDRGYGQGIAVADINQDGFPDLLVANIGVNVALKNNGDGTFSRAELPGEGDGKWTTSIACGDLNGDHLPEIIEVNYIDDPSAFEIPCVPDNDACGPSRFQPAVDRWLTLDARGAFQSFLRSEGSSPNAGHGFAVLLGNLNGQLGNDVYIANDGDANHFWQNRGRRASASVTDGSLLADSQLPPTNQATWLAEETASLSGIASSQLGGRHGSMGLAFADFDRNGLPDLHVTNYWDQEADLYLQEEGKTFRHSSRHWQIHERSKPTVGWGTQAADFDRDGRADLMVLNGHIVDHRHRGVPFRMLPQLFQGHDNHFEFVSDSTDADAGQRDEFWSQPTLGRTLAVLDWNRDGLPDVFANHLDQPATLLQNESAPRAWLQLELIGTHSERDAVGATVEIQSGSQRWTNWQVNGGFLANNEAVLDFALGDSEQPCQVAIQWPSGSKQTLTNLPPNYRYVVTEGDSEKPWIRLSHSRK</sequence>
<proteinExistence type="predicted"/>
<dbReference type="InterPro" id="IPR028994">
    <property type="entry name" value="Integrin_alpha_N"/>
</dbReference>
<evidence type="ECO:0000313" key="4">
    <source>
        <dbReference type="EMBL" id="KLU01900.1"/>
    </source>
</evidence>
<dbReference type="Pfam" id="PF13517">
    <property type="entry name" value="FG-GAP_3"/>
    <property type="match status" value="2"/>
</dbReference>
<dbReference type="InterPro" id="IPR011990">
    <property type="entry name" value="TPR-like_helical_dom_sf"/>
</dbReference>
<reference evidence="4" key="1">
    <citation type="submission" date="2015-05" db="EMBL/GenBank/DDBJ databases">
        <title>Permanent draft genome of Rhodopirellula islandicus K833.</title>
        <authorList>
            <person name="Kizina J."/>
            <person name="Richter M."/>
            <person name="Glockner F.O."/>
            <person name="Harder J."/>
        </authorList>
    </citation>
    <scope>NUCLEOTIDE SEQUENCE [LARGE SCALE GENOMIC DNA]</scope>
    <source>
        <strain evidence="4">K833</strain>
    </source>
</reference>
<dbReference type="EMBL" id="LECT01000048">
    <property type="protein sequence ID" value="KLU01900.1"/>
    <property type="molecule type" value="Genomic_DNA"/>
</dbReference>
<dbReference type="AlphaFoldDB" id="A0A0J1B520"/>
<dbReference type="PROSITE" id="PS50005">
    <property type="entry name" value="TPR"/>
    <property type="match status" value="1"/>
</dbReference>
<keyword evidence="1" id="KW-0732">Signal</keyword>
<keyword evidence="2" id="KW-0802">TPR repeat</keyword>
<dbReference type="InterPro" id="IPR013517">
    <property type="entry name" value="FG-GAP"/>
</dbReference>
<protein>
    <recommendedName>
        <fullName evidence="3">ASPIC/UnbV domain-containing protein</fullName>
    </recommendedName>
</protein>
<dbReference type="Pfam" id="PF07593">
    <property type="entry name" value="UnbV_ASPIC"/>
    <property type="match status" value="1"/>
</dbReference>
<dbReference type="InterPro" id="IPR011519">
    <property type="entry name" value="UnbV_ASPIC"/>
</dbReference>
<dbReference type="InterPro" id="IPR019734">
    <property type="entry name" value="TPR_rpt"/>
</dbReference>
<evidence type="ECO:0000313" key="5">
    <source>
        <dbReference type="Proteomes" id="UP000036367"/>
    </source>
</evidence>
<accession>A0A0J1B520</accession>
<dbReference type="SUPFAM" id="SSF48452">
    <property type="entry name" value="TPR-like"/>
    <property type="match status" value="1"/>
</dbReference>
<dbReference type="RefSeq" id="WP_053061295.1">
    <property type="nucleotide sequence ID" value="NZ_LECT01000048.1"/>
</dbReference>
<dbReference type="PANTHER" id="PTHR16026:SF0">
    <property type="entry name" value="CARTILAGE ACIDIC PROTEIN 1"/>
    <property type="match status" value="1"/>
</dbReference>
<dbReference type="Proteomes" id="UP000036367">
    <property type="component" value="Unassembled WGS sequence"/>
</dbReference>
<organism evidence="4 5">
    <name type="scientific">Rhodopirellula islandica</name>
    <dbReference type="NCBI Taxonomy" id="595434"/>
    <lineage>
        <taxon>Bacteria</taxon>
        <taxon>Pseudomonadati</taxon>
        <taxon>Planctomycetota</taxon>
        <taxon>Planctomycetia</taxon>
        <taxon>Pirellulales</taxon>
        <taxon>Pirellulaceae</taxon>
        <taxon>Rhodopirellula</taxon>
    </lineage>
</organism>
<dbReference type="Pfam" id="PF14559">
    <property type="entry name" value="TPR_19"/>
    <property type="match status" value="1"/>
</dbReference>
<dbReference type="SUPFAM" id="SSF69318">
    <property type="entry name" value="Integrin alpha N-terminal domain"/>
    <property type="match status" value="1"/>
</dbReference>
<dbReference type="InterPro" id="IPR027039">
    <property type="entry name" value="Crtac1"/>
</dbReference>
<gene>
    <name evidence="4" type="ORF">RISK_006084</name>
</gene>
<dbReference type="PATRIC" id="fig|595434.4.peg.5782"/>
<dbReference type="PANTHER" id="PTHR16026">
    <property type="entry name" value="CARTILAGE ACIDIC PROTEIN 1"/>
    <property type="match status" value="1"/>
</dbReference>
<evidence type="ECO:0000259" key="3">
    <source>
        <dbReference type="Pfam" id="PF07593"/>
    </source>
</evidence>
<keyword evidence="5" id="KW-1185">Reference proteome</keyword>